<evidence type="ECO:0000256" key="2">
    <source>
        <dbReference type="SAM" id="MobiDB-lite"/>
    </source>
</evidence>
<proteinExistence type="predicted"/>
<dbReference type="PANTHER" id="PTHR47508">
    <property type="entry name" value="SAM DOMAIN-CONTAINING PROTEIN-RELATED"/>
    <property type="match status" value="1"/>
</dbReference>
<dbReference type="InterPro" id="IPR011029">
    <property type="entry name" value="DEATH-like_dom_sf"/>
</dbReference>
<organism evidence="6 7">
    <name type="scientific">Rotaria sordida</name>
    <dbReference type="NCBI Taxonomy" id="392033"/>
    <lineage>
        <taxon>Eukaryota</taxon>
        <taxon>Metazoa</taxon>
        <taxon>Spiralia</taxon>
        <taxon>Gnathifera</taxon>
        <taxon>Rotifera</taxon>
        <taxon>Eurotatoria</taxon>
        <taxon>Bdelloidea</taxon>
        <taxon>Philodinida</taxon>
        <taxon>Philodinidae</taxon>
        <taxon>Rotaria</taxon>
    </lineage>
</organism>
<feature type="transmembrane region" description="Helical" evidence="3">
    <location>
        <begin position="208"/>
        <end position="230"/>
    </location>
</feature>
<dbReference type="Pfam" id="PF00531">
    <property type="entry name" value="Death"/>
    <property type="match status" value="1"/>
</dbReference>
<feature type="compositionally biased region" description="Polar residues" evidence="2">
    <location>
        <begin position="1652"/>
        <end position="1662"/>
    </location>
</feature>
<dbReference type="InterPro" id="IPR022703">
    <property type="entry name" value="DUF3533"/>
</dbReference>
<dbReference type="PROSITE" id="PS50017">
    <property type="entry name" value="DEATH_DOMAIN"/>
    <property type="match status" value="1"/>
</dbReference>
<dbReference type="SUPFAM" id="SSF48371">
    <property type="entry name" value="ARM repeat"/>
    <property type="match status" value="1"/>
</dbReference>
<feature type="domain" description="TIR" evidence="5">
    <location>
        <begin position="1469"/>
        <end position="1605"/>
    </location>
</feature>
<evidence type="ECO:0000256" key="3">
    <source>
        <dbReference type="SAM" id="Phobius"/>
    </source>
</evidence>
<sequence>MCAFYLGAGHNPNRYTGNIDVAIIDFDGEQAGKCFLDAFRTTSPGNRTLHWRYKYPDEYGNSVNTTQQSVNDGEVWAVVVLQPNTTSTINKSLSALINSTTLVTYPLVNTFPVLVIYDEGRNPFTQNIFVLPPIRAAIATANNLYSQTLRTTIISNLSSTSSSSTNRTLQLQNTLRLRSLLVNPLAIEYNNLHRALPYVGQFATTIGYIYLFLVTTIMVGSTIGILMPFIGKIHYVDLILCHVLNKVKVLDVLVDYALAESTNDSEPIDVKIVFIEHTVKLLVDDPLPSLTDLVRILRRILDTNNIFHKWHLACIKTFYYKFKLGERLSSTKSIDLIESIFQSFQKHSFLNGETDKQTQEKWKEFLSRQMFSSLSMDTNVLSREETMLTMRPAYQQFFKYAARMSHQSQVWSGVVSTLTRTLPTLFDEYSNASDAQADLVECVKQPISSDFLDLLVKSYKKNAHLFKMNSSEFSTVIEKLLLFDQIEKAYNFIDSVIIVHIDSAMDIMDSLIRMFIRTCPIVNINSRNELCKRVISSLVYKLGRVKCNKKFAPLFFDFVLIILDLCVLEAPQCAWRLLEKADFYPWKELAPKFKDFVRLCAAYDKLNETNYFSDLDTLENILRLAVDRAKVNNIIFRSTHDEALKAILRWSAAPTENSSKKSWDTHVYRMGRPMAELIDQKQVTMEICSQFIKVLEQRVIDNEDDDSKETTSPMMASFFISLATQLGKYIEILKNFPQEIHRQLASLILTALKRPYQNENGQMSLEHIIAMNLWFKIAQCLKDEADVRLYESCIKEIHSLACDNDEKTFFDWWNAFWFIVGMKIPDAAADYVEDFLNDLLDRKQINMISLLPTFYPKRPDPYHARLDELINSMFSGDIGHVSSLGNLFYVIAKEHPELITEDHVNNIFGSLNDHKGTSQELYLIFQGLGVVANAQPHLFHKHYTTLLRFIVELQNISAFTCLQQYFVASTIVDGEQRANESLTFLIDLLKRGSGITNDIRKQIFHACQLIGVINKQALETKRKDLEAFNSFPECRTLIDFIDGNKMSEENQAAINRTREEIVQMEKRVVKTEKDVHHITNVVKRQELKMLQCQYEQQQTSSALTDLTTSSQNNPRTNDAAIAWIDRIELSLDRIFLELQTVTNLGAHVDSVDTRLNDVTEQVQIQAREIERIDAKTLSYVPAEWGSQVTKLLNHRANNDWRLLGKRFGYSTSELRHWALQADPSMSLLNEWFMTHKTDEATYGLVKMLDEIGRQDVTKIIRDAISAAGQLIPDDMPIEIKRLPPIFLSYQWESQKAVLTLKTHLEEAGYACWMDIGQMGGGDKLFAKIDAGIRGAKVVICCMNSAYNQSDNCLREVHLCVNTGKPIIPLQMEKQTWPPEGALGPIMSEYLYIRFYDRKSNSDNYWPADKFTELLGQIRYHIAPDPDMISERYSNWFVPRVDNLIFLQPTSNDNKNKQVELKDDTPLVVTHPQVMISYQWDRQTDIVALYKRLTQLGYRCWLDIFQMGGGDSLFEKIDTGIRNAKCVLACVTPKYIKSINCRREMSLADALTKPIVPLLLEDTTTWPPAGPMALVFTEKPYIDFRHQNENIPDGQDIWSLKQFEQVLARLKIAVPEVQTEKPRKHLLDMKRPTTALGHVEHKKRPARIRSAPSVPQSRACSIM</sequence>
<protein>
    <recommendedName>
        <fullName evidence="8">Death domain-containing protein</fullName>
    </recommendedName>
</protein>
<evidence type="ECO:0000259" key="5">
    <source>
        <dbReference type="PROSITE" id="PS50104"/>
    </source>
</evidence>
<dbReference type="Proteomes" id="UP000663870">
    <property type="component" value="Unassembled WGS sequence"/>
</dbReference>
<keyword evidence="3" id="KW-0812">Transmembrane</keyword>
<keyword evidence="1" id="KW-0175">Coiled coil</keyword>
<evidence type="ECO:0000259" key="4">
    <source>
        <dbReference type="PROSITE" id="PS50017"/>
    </source>
</evidence>
<keyword evidence="7" id="KW-1185">Reference proteome</keyword>
<feature type="coiled-coil region" evidence="1">
    <location>
        <begin position="1047"/>
        <end position="1074"/>
    </location>
</feature>
<dbReference type="InterPro" id="IPR000488">
    <property type="entry name" value="Death_dom"/>
</dbReference>
<accession>A0A813VA18</accession>
<evidence type="ECO:0000256" key="1">
    <source>
        <dbReference type="SAM" id="Coils"/>
    </source>
</evidence>
<dbReference type="Gene3D" id="1.10.533.10">
    <property type="entry name" value="Death Domain, Fas"/>
    <property type="match status" value="1"/>
</dbReference>
<dbReference type="PROSITE" id="PS50104">
    <property type="entry name" value="TIR"/>
    <property type="match status" value="1"/>
</dbReference>
<dbReference type="Gene3D" id="3.40.50.10140">
    <property type="entry name" value="Toll/interleukin-1 receptor homology (TIR) domain"/>
    <property type="match status" value="2"/>
</dbReference>
<evidence type="ECO:0008006" key="8">
    <source>
        <dbReference type="Google" id="ProtNLM"/>
    </source>
</evidence>
<name>A0A813VA18_9BILA</name>
<dbReference type="InterPro" id="IPR016024">
    <property type="entry name" value="ARM-type_fold"/>
</dbReference>
<dbReference type="GO" id="GO:0007165">
    <property type="term" value="P:signal transduction"/>
    <property type="evidence" value="ECO:0007669"/>
    <property type="project" value="InterPro"/>
</dbReference>
<dbReference type="PANTHER" id="PTHR47508:SF1">
    <property type="entry name" value="NON-SPECIFIC SERINE_THREONINE PROTEIN KINASE"/>
    <property type="match status" value="1"/>
</dbReference>
<evidence type="ECO:0000313" key="6">
    <source>
        <dbReference type="EMBL" id="CAF0838817.1"/>
    </source>
</evidence>
<dbReference type="InterPro" id="IPR000157">
    <property type="entry name" value="TIR_dom"/>
</dbReference>
<dbReference type="EMBL" id="CAJNOL010000093">
    <property type="protein sequence ID" value="CAF0838817.1"/>
    <property type="molecule type" value="Genomic_DNA"/>
</dbReference>
<keyword evidence="3" id="KW-0472">Membrane</keyword>
<keyword evidence="3" id="KW-1133">Transmembrane helix</keyword>
<feature type="domain" description="Death" evidence="4">
    <location>
        <begin position="1185"/>
        <end position="1264"/>
    </location>
</feature>
<evidence type="ECO:0000313" key="7">
    <source>
        <dbReference type="Proteomes" id="UP000663870"/>
    </source>
</evidence>
<comment type="caution">
    <text evidence="6">The sequence shown here is derived from an EMBL/GenBank/DDBJ whole genome shotgun (WGS) entry which is preliminary data.</text>
</comment>
<dbReference type="Pfam" id="PF13676">
    <property type="entry name" value="TIR_2"/>
    <property type="match status" value="2"/>
</dbReference>
<dbReference type="SUPFAM" id="SSF52200">
    <property type="entry name" value="Toll/Interleukin receptor TIR domain"/>
    <property type="match status" value="2"/>
</dbReference>
<dbReference type="Pfam" id="PF12051">
    <property type="entry name" value="DUF3533"/>
    <property type="match status" value="1"/>
</dbReference>
<feature type="region of interest" description="Disordered" evidence="2">
    <location>
        <begin position="1642"/>
        <end position="1662"/>
    </location>
</feature>
<dbReference type="InterPro" id="IPR035897">
    <property type="entry name" value="Toll_tir_struct_dom_sf"/>
</dbReference>
<dbReference type="SUPFAM" id="SSF47986">
    <property type="entry name" value="DEATH domain"/>
    <property type="match status" value="1"/>
</dbReference>
<reference evidence="6" key="1">
    <citation type="submission" date="2021-02" db="EMBL/GenBank/DDBJ databases">
        <authorList>
            <person name="Nowell W R."/>
        </authorList>
    </citation>
    <scope>NUCLEOTIDE SEQUENCE</scope>
</reference>
<gene>
    <name evidence="6" type="ORF">JXQ802_LOCUS6073</name>
</gene>